<comment type="caution">
    <text evidence="5">The sequence shown here is derived from an EMBL/GenBank/DDBJ whole genome shotgun (WGS) entry which is preliminary data.</text>
</comment>
<feature type="transmembrane region" description="Helical" evidence="1">
    <location>
        <begin position="12"/>
        <end position="33"/>
    </location>
</feature>
<gene>
    <name evidence="4" type="ORF">OVA965_LOCUS37760</name>
    <name evidence="5" type="ORF">TMI583_LOCUS38878</name>
</gene>
<organism evidence="5 6">
    <name type="scientific">Didymodactylos carnosus</name>
    <dbReference type="NCBI Taxonomy" id="1234261"/>
    <lineage>
        <taxon>Eukaryota</taxon>
        <taxon>Metazoa</taxon>
        <taxon>Spiralia</taxon>
        <taxon>Gnathifera</taxon>
        <taxon>Rotifera</taxon>
        <taxon>Eurotatoria</taxon>
        <taxon>Bdelloidea</taxon>
        <taxon>Philodinida</taxon>
        <taxon>Philodinidae</taxon>
        <taxon>Didymodactylos</taxon>
    </lineage>
</organism>
<dbReference type="Proteomes" id="UP000682733">
    <property type="component" value="Unassembled WGS sequence"/>
</dbReference>
<dbReference type="EMBL" id="CAJOBA010058353">
    <property type="protein sequence ID" value="CAF4307416.1"/>
    <property type="molecule type" value="Genomic_DNA"/>
</dbReference>
<feature type="non-terminal residue" evidence="5">
    <location>
        <position position="1"/>
    </location>
</feature>
<evidence type="ECO:0000313" key="6">
    <source>
        <dbReference type="Proteomes" id="UP000682733"/>
    </source>
</evidence>
<dbReference type="EMBL" id="CAJNOK010036211">
    <property type="protein sequence ID" value="CAF1520344.1"/>
    <property type="molecule type" value="Genomic_DNA"/>
</dbReference>
<dbReference type="InterPro" id="IPR055097">
    <property type="entry name" value="Ig_NUP210_2nd"/>
</dbReference>
<feature type="domain" description="NUP210 Ig-like" evidence="2">
    <location>
        <begin position="30"/>
        <end position="120"/>
    </location>
</feature>
<evidence type="ECO:0000313" key="5">
    <source>
        <dbReference type="EMBL" id="CAF4307416.1"/>
    </source>
</evidence>
<evidence type="ECO:0000259" key="3">
    <source>
        <dbReference type="Pfam" id="PF22969"/>
    </source>
</evidence>
<reference evidence="5" key="1">
    <citation type="submission" date="2021-02" db="EMBL/GenBank/DDBJ databases">
        <authorList>
            <person name="Nowell W R."/>
        </authorList>
    </citation>
    <scope>NUCLEOTIDE SEQUENCE</scope>
</reference>
<accession>A0A8S2TZZ0</accession>
<proteinExistence type="predicted"/>
<protein>
    <submittedName>
        <fullName evidence="5">Uncharacterized protein</fullName>
    </submittedName>
</protein>
<sequence length="190" mass="21585">LNMLPHGYLPYYFYCLILLILFPSILAVIRMSVPKLLLPYHNRIETNFTLEATDGCFLWSSSRPDLVHVDQLYSVTKYGQICSSKANVIAIAKQSIRNSATIYAKDVMTSQTVRCDVIIDKISSLEIVYTTTRLYLEDAPELFKVLAHDHVGSTFSSIDHFPFEWKLLTDNHLTTTGNNKHIIFLIANGP</sequence>
<dbReference type="PANTHER" id="PTHR23019">
    <property type="entry name" value="NUCLEAR PORE MEMBRANE GLYCOPROTEIN GP210-RELATED"/>
    <property type="match status" value="1"/>
</dbReference>
<dbReference type="Pfam" id="PF22967">
    <property type="entry name" value="Ig_NUP210_1st"/>
    <property type="match status" value="1"/>
</dbReference>
<dbReference type="InterPro" id="IPR045197">
    <property type="entry name" value="NUP210-like"/>
</dbReference>
<keyword evidence="1" id="KW-0472">Membrane</keyword>
<dbReference type="InterPro" id="IPR055096">
    <property type="entry name" value="Ig_NUP210_1st"/>
</dbReference>
<keyword evidence="1" id="KW-1133">Transmembrane helix</keyword>
<keyword evidence="1" id="KW-0812">Transmembrane</keyword>
<evidence type="ECO:0000256" key="1">
    <source>
        <dbReference type="SAM" id="Phobius"/>
    </source>
</evidence>
<dbReference type="PANTHER" id="PTHR23019:SF0">
    <property type="entry name" value="NUCLEAR PORE MEMBRANE GLYCOPROTEIN 210"/>
    <property type="match status" value="1"/>
</dbReference>
<name>A0A8S2TZZ0_9BILA</name>
<feature type="domain" description="NUP210 Ig-like" evidence="3">
    <location>
        <begin position="130"/>
        <end position="178"/>
    </location>
</feature>
<evidence type="ECO:0000259" key="2">
    <source>
        <dbReference type="Pfam" id="PF22967"/>
    </source>
</evidence>
<dbReference type="Pfam" id="PF22969">
    <property type="entry name" value="Ig_NUP210_2nd"/>
    <property type="match status" value="1"/>
</dbReference>
<dbReference type="AlphaFoldDB" id="A0A8S2TZZ0"/>
<evidence type="ECO:0000313" key="4">
    <source>
        <dbReference type="EMBL" id="CAF1520344.1"/>
    </source>
</evidence>
<dbReference type="Proteomes" id="UP000677228">
    <property type="component" value="Unassembled WGS sequence"/>
</dbReference>
<dbReference type="GO" id="GO:0005643">
    <property type="term" value="C:nuclear pore"/>
    <property type="evidence" value="ECO:0007669"/>
    <property type="project" value="TreeGrafter"/>
</dbReference>